<evidence type="ECO:0000256" key="3">
    <source>
        <dbReference type="ARBA" id="ARBA00022946"/>
    </source>
</evidence>
<evidence type="ECO:0000313" key="10">
    <source>
        <dbReference type="Proteomes" id="UP000749559"/>
    </source>
</evidence>
<dbReference type="InterPro" id="IPR052137">
    <property type="entry name" value="uS15_ribosomal"/>
</dbReference>
<evidence type="ECO:0000256" key="2">
    <source>
        <dbReference type="ARBA" id="ARBA00008434"/>
    </source>
</evidence>
<comment type="subcellular location">
    <subcellularLocation>
        <location evidence="1">Mitochondrion</location>
    </subcellularLocation>
</comment>
<organism evidence="9 10">
    <name type="scientific">Owenia fusiformis</name>
    <name type="common">Polychaete worm</name>
    <dbReference type="NCBI Taxonomy" id="6347"/>
    <lineage>
        <taxon>Eukaryota</taxon>
        <taxon>Metazoa</taxon>
        <taxon>Spiralia</taxon>
        <taxon>Lophotrochozoa</taxon>
        <taxon>Annelida</taxon>
        <taxon>Polychaeta</taxon>
        <taxon>Sedentaria</taxon>
        <taxon>Canalipalpata</taxon>
        <taxon>Sabellida</taxon>
        <taxon>Oweniida</taxon>
        <taxon>Oweniidae</taxon>
        <taxon>Owenia</taxon>
    </lineage>
</organism>
<keyword evidence="3" id="KW-0809">Transit peptide</keyword>
<name>A0A8J1TD87_OWEFU</name>
<dbReference type="InterPro" id="IPR009068">
    <property type="entry name" value="uS15_NS1_RNA-bd_sf"/>
</dbReference>
<dbReference type="Proteomes" id="UP000749559">
    <property type="component" value="Unassembled WGS sequence"/>
</dbReference>
<proteinExistence type="inferred from homology"/>
<reference evidence="9" key="1">
    <citation type="submission" date="2022-03" db="EMBL/GenBank/DDBJ databases">
        <authorList>
            <person name="Martin C."/>
        </authorList>
    </citation>
    <scope>NUCLEOTIDE SEQUENCE</scope>
</reference>
<protein>
    <recommendedName>
        <fullName evidence="7">Small ribosomal subunit protein uS15m</fullName>
    </recommendedName>
    <alternativeName>
        <fullName evidence="8">28S ribosomal protein S15, mitochondrial</fullName>
    </alternativeName>
</protein>
<evidence type="ECO:0000256" key="4">
    <source>
        <dbReference type="ARBA" id="ARBA00022980"/>
    </source>
</evidence>
<dbReference type="PANTHER" id="PTHR46685:SF1">
    <property type="entry name" value="SMALL RIBOSOMAL SUBUNIT PROTEIN US15M"/>
    <property type="match status" value="1"/>
</dbReference>
<sequence>MFSGMNIARACTGVVKHAFFPKIIFPTSSSPTLASVQVLLLHTSDVDCGKYTGRRSKKRTKRFLQRAKPEILDLAFAGDMAEQPSVDLSLPRVDYQQSEQVKVAEEAVQKIFSLEFADGKEVLKHRMEEMRLKMQKNPTDIFSAEIRIALMTVQIRNLIPHVTQFRKDKCAKSKLYLKIARRKKWLKLLRMLDYSRFVWLCNELKIKWIPYPVYKVDPSRSATRRREAVLAAHQIKFAKLDALKKELSKEKDDFMIYKETSLTEIERQLADLKIEQEKIGFDFDVAMKEQPPHFKPKVHRMR</sequence>
<gene>
    <name evidence="9" type="ORF">OFUS_LOCUS22665</name>
</gene>
<dbReference type="GO" id="GO:0005763">
    <property type="term" value="C:mitochondrial small ribosomal subunit"/>
    <property type="evidence" value="ECO:0007669"/>
    <property type="project" value="TreeGrafter"/>
</dbReference>
<evidence type="ECO:0000256" key="8">
    <source>
        <dbReference type="ARBA" id="ARBA00035528"/>
    </source>
</evidence>
<evidence type="ECO:0000256" key="6">
    <source>
        <dbReference type="ARBA" id="ARBA00023274"/>
    </source>
</evidence>
<dbReference type="PANTHER" id="PTHR46685">
    <property type="entry name" value="28S RIBOSOMAL PROTEIN S15, MITOCHONDRIAL"/>
    <property type="match status" value="1"/>
</dbReference>
<dbReference type="GO" id="GO:0003735">
    <property type="term" value="F:structural constituent of ribosome"/>
    <property type="evidence" value="ECO:0007669"/>
    <property type="project" value="InterPro"/>
</dbReference>
<dbReference type="AlphaFoldDB" id="A0A8J1TD87"/>
<evidence type="ECO:0000313" key="9">
    <source>
        <dbReference type="EMBL" id="CAH1798525.1"/>
    </source>
</evidence>
<keyword evidence="10" id="KW-1185">Reference proteome</keyword>
<evidence type="ECO:0000256" key="1">
    <source>
        <dbReference type="ARBA" id="ARBA00004173"/>
    </source>
</evidence>
<dbReference type="Gene3D" id="1.10.287.10">
    <property type="entry name" value="S15/NS1, RNA-binding"/>
    <property type="match status" value="1"/>
</dbReference>
<dbReference type="GO" id="GO:0032543">
    <property type="term" value="P:mitochondrial translation"/>
    <property type="evidence" value="ECO:0007669"/>
    <property type="project" value="TreeGrafter"/>
</dbReference>
<keyword evidence="5" id="KW-0496">Mitochondrion</keyword>
<dbReference type="SMART" id="SM01387">
    <property type="entry name" value="Ribosomal_S15"/>
    <property type="match status" value="1"/>
</dbReference>
<dbReference type="InterPro" id="IPR000589">
    <property type="entry name" value="Ribosomal_uS15"/>
</dbReference>
<dbReference type="SUPFAM" id="SSF47060">
    <property type="entry name" value="S15/NS1 RNA-binding domain"/>
    <property type="match status" value="1"/>
</dbReference>
<dbReference type="OrthoDB" id="441444at2759"/>
<comment type="similarity">
    <text evidence="2">Belongs to the universal ribosomal protein uS15 family.</text>
</comment>
<comment type="caution">
    <text evidence="9">The sequence shown here is derived from an EMBL/GenBank/DDBJ whole genome shotgun (WGS) entry which is preliminary data.</text>
</comment>
<dbReference type="GO" id="GO:0003723">
    <property type="term" value="F:RNA binding"/>
    <property type="evidence" value="ECO:0007669"/>
    <property type="project" value="TreeGrafter"/>
</dbReference>
<evidence type="ECO:0000256" key="5">
    <source>
        <dbReference type="ARBA" id="ARBA00023128"/>
    </source>
</evidence>
<dbReference type="EMBL" id="CAIIXF020000011">
    <property type="protein sequence ID" value="CAH1798525.1"/>
    <property type="molecule type" value="Genomic_DNA"/>
</dbReference>
<keyword evidence="4" id="KW-0689">Ribosomal protein</keyword>
<accession>A0A8J1TD87</accession>
<evidence type="ECO:0000256" key="7">
    <source>
        <dbReference type="ARBA" id="ARBA00035249"/>
    </source>
</evidence>
<dbReference type="Pfam" id="PF00312">
    <property type="entry name" value="Ribosomal_S15"/>
    <property type="match status" value="1"/>
</dbReference>
<keyword evidence="6" id="KW-0687">Ribonucleoprotein</keyword>